<protein>
    <submittedName>
        <fullName evidence="2">Fumarylacetoacetate hydrolase family protein</fullName>
    </submittedName>
</protein>
<feature type="domain" description="Fumarylacetoacetase-like C-terminal" evidence="1">
    <location>
        <begin position="138"/>
        <end position="326"/>
    </location>
</feature>
<dbReference type="GO" id="GO:0016787">
    <property type="term" value="F:hydrolase activity"/>
    <property type="evidence" value="ECO:0007669"/>
    <property type="project" value="UniProtKB-KW"/>
</dbReference>
<dbReference type="PANTHER" id="PTHR43211:SF1">
    <property type="entry name" value="BLL6422 PROTEIN"/>
    <property type="match status" value="1"/>
</dbReference>
<dbReference type="PANTHER" id="PTHR43211">
    <property type="entry name" value="FUMARYLACETOACETATE HYDROLASE"/>
    <property type="match status" value="1"/>
</dbReference>
<dbReference type="EMBL" id="WKJJ01000001">
    <property type="protein sequence ID" value="MRV70529.1"/>
    <property type="molecule type" value="Genomic_DNA"/>
</dbReference>
<dbReference type="InterPro" id="IPR011234">
    <property type="entry name" value="Fumarylacetoacetase-like_C"/>
</dbReference>
<proteinExistence type="predicted"/>
<accession>A0A7X2LS81</accession>
<reference evidence="2 3" key="1">
    <citation type="submission" date="2019-11" db="EMBL/GenBank/DDBJ databases">
        <title>Novel species isolated from a subtropical stream in China.</title>
        <authorList>
            <person name="Lu H."/>
        </authorList>
    </citation>
    <scope>NUCLEOTIDE SEQUENCE [LARGE SCALE GENOMIC DNA]</scope>
    <source>
        <strain evidence="2 3">FT92W</strain>
    </source>
</reference>
<name>A0A7X2LS81_9BURK</name>
<dbReference type="Pfam" id="PF01557">
    <property type="entry name" value="FAA_hydrolase"/>
    <property type="match status" value="1"/>
</dbReference>
<dbReference type="Gene3D" id="3.90.850.10">
    <property type="entry name" value="Fumarylacetoacetase-like, C-terminal domain"/>
    <property type="match status" value="1"/>
</dbReference>
<dbReference type="RefSeq" id="WP_154370997.1">
    <property type="nucleotide sequence ID" value="NZ_WKJJ01000001.1"/>
</dbReference>
<sequence>MRLVTFTDARGVQRAGALINQDTEVVDLQDAFLSVASEPSPLLASVQAMAEGGQAALALARSVLKRAPASAIQPRSGVTLLAPIQPPPQMRDCSCFELHLKQSFAAARKTRAAREPDPEAALAAMNTRADDRVIATFQRQPIYYKCNRFAVIGADQQVEWPSFTKALDFELEFGVYIGKKIKDATREQAREAIFGYTIYNDFSARDMQSVEMGGMLGPAKSKDFDTANVMGPCLVTADEIDDPYNLTMIARVNGEEWGRGNSSAMRWQFEDLIVHISRSETLYPGEFLGSGTVGNGCGLEQMRYLKPGDVVELEVEQLGILRTSVVKPQ</sequence>
<dbReference type="Proteomes" id="UP000446768">
    <property type="component" value="Unassembled WGS sequence"/>
</dbReference>
<evidence type="ECO:0000259" key="1">
    <source>
        <dbReference type="Pfam" id="PF01557"/>
    </source>
</evidence>
<keyword evidence="3" id="KW-1185">Reference proteome</keyword>
<organism evidence="2 3">
    <name type="scientific">Pseudoduganella rivuli</name>
    <dbReference type="NCBI Taxonomy" id="2666085"/>
    <lineage>
        <taxon>Bacteria</taxon>
        <taxon>Pseudomonadati</taxon>
        <taxon>Pseudomonadota</taxon>
        <taxon>Betaproteobacteria</taxon>
        <taxon>Burkholderiales</taxon>
        <taxon>Oxalobacteraceae</taxon>
        <taxon>Telluria group</taxon>
        <taxon>Pseudoduganella</taxon>
    </lineage>
</organism>
<comment type="caution">
    <text evidence="2">The sequence shown here is derived from an EMBL/GenBank/DDBJ whole genome shotgun (WGS) entry which is preliminary data.</text>
</comment>
<evidence type="ECO:0000313" key="3">
    <source>
        <dbReference type="Proteomes" id="UP000446768"/>
    </source>
</evidence>
<dbReference type="SUPFAM" id="SSF56529">
    <property type="entry name" value="FAH"/>
    <property type="match status" value="1"/>
</dbReference>
<dbReference type="AlphaFoldDB" id="A0A7X2LS81"/>
<keyword evidence="2" id="KW-0378">Hydrolase</keyword>
<gene>
    <name evidence="2" type="ORF">GJ700_02185</name>
</gene>
<evidence type="ECO:0000313" key="2">
    <source>
        <dbReference type="EMBL" id="MRV70529.1"/>
    </source>
</evidence>
<dbReference type="InterPro" id="IPR036663">
    <property type="entry name" value="Fumarylacetoacetase_C_sf"/>
</dbReference>